<keyword evidence="2" id="KW-1185">Reference proteome</keyword>
<name>A0A0V1FAU2_TRIPS</name>
<proteinExistence type="predicted"/>
<accession>A0A0V1FAU2</accession>
<dbReference type="EMBL" id="JYDT01000146">
    <property type="protein sequence ID" value="KRY83238.1"/>
    <property type="molecule type" value="Genomic_DNA"/>
</dbReference>
<evidence type="ECO:0000313" key="2">
    <source>
        <dbReference type="Proteomes" id="UP000054995"/>
    </source>
</evidence>
<dbReference type="Proteomes" id="UP000054995">
    <property type="component" value="Unassembled WGS sequence"/>
</dbReference>
<sequence length="63" mass="7788">MSWLWFAIARLLQQFNTKKSFYAMHWFEVYVQKQSDKNYWEVEALQTPMRTQRESEAMPILVR</sequence>
<gene>
    <name evidence="1" type="ORF">T4D_14461</name>
</gene>
<evidence type="ECO:0000313" key="1">
    <source>
        <dbReference type="EMBL" id="KRY83238.1"/>
    </source>
</evidence>
<organism evidence="1 2">
    <name type="scientific">Trichinella pseudospiralis</name>
    <name type="common">Parasitic roundworm</name>
    <dbReference type="NCBI Taxonomy" id="6337"/>
    <lineage>
        <taxon>Eukaryota</taxon>
        <taxon>Metazoa</taxon>
        <taxon>Ecdysozoa</taxon>
        <taxon>Nematoda</taxon>
        <taxon>Enoplea</taxon>
        <taxon>Dorylaimia</taxon>
        <taxon>Trichinellida</taxon>
        <taxon>Trichinellidae</taxon>
        <taxon>Trichinella</taxon>
    </lineage>
</organism>
<protein>
    <submittedName>
        <fullName evidence="1">Uncharacterized protein</fullName>
    </submittedName>
</protein>
<dbReference type="AlphaFoldDB" id="A0A0V1FAU2"/>
<reference evidence="1 2" key="1">
    <citation type="submission" date="2015-01" db="EMBL/GenBank/DDBJ databases">
        <title>Evolution of Trichinella species and genotypes.</title>
        <authorList>
            <person name="Korhonen P.K."/>
            <person name="Edoardo P."/>
            <person name="Giuseppe L.R."/>
            <person name="Gasser R.B."/>
        </authorList>
    </citation>
    <scope>NUCLEOTIDE SEQUENCE [LARGE SCALE GENOMIC DNA]</scope>
    <source>
        <strain evidence="1">ISS470</strain>
    </source>
</reference>
<comment type="caution">
    <text evidence="1">The sequence shown here is derived from an EMBL/GenBank/DDBJ whole genome shotgun (WGS) entry which is preliminary data.</text>
</comment>